<reference evidence="2 3" key="1">
    <citation type="submission" date="2017-03" db="EMBL/GenBank/DDBJ databases">
        <authorList>
            <person name="Afonso C.L."/>
            <person name="Miller P.J."/>
            <person name="Scott M.A."/>
            <person name="Spackman E."/>
            <person name="Goraichik I."/>
            <person name="Dimitrov K.M."/>
            <person name="Suarez D.L."/>
            <person name="Swayne D.E."/>
        </authorList>
    </citation>
    <scope>NUCLEOTIDE SEQUENCE [LARGE SCALE GENOMIC DNA]</scope>
    <source>
        <strain evidence="2 3">CECT 8397</strain>
    </source>
</reference>
<protein>
    <submittedName>
        <fullName evidence="2">Uncharacterized protein</fullName>
    </submittedName>
</protein>
<sequence>MNRFMFAATAAVMAGLLPAMALADDRLDRLENVSEQANAVMIGLMAKEMQIDADGMAQMDEVLAKMQWDERMRGVGTCMLAAYEDEVGSGGVEDLLDGMEEAIAAMENAESMDDLDAISSFQPEGISEDRSIEISTDCGMLSVQMEMMDESGFMDLMLGAAMADG</sequence>
<accession>A0A1Y5T1K3</accession>
<feature type="signal peptide" evidence="1">
    <location>
        <begin position="1"/>
        <end position="23"/>
    </location>
</feature>
<dbReference type="RefSeq" id="WP_085865099.1">
    <property type="nucleotide sequence ID" value="NZ_FWFT01000004.1"/>
</dbReference>
<organism evidence="2 3">
    <name type="scientific">Pseudooctadecabacter jejudonensis</name>
    <dbReference type="NCBI Taxonomy" id="1391910"/>
    <lineage>
        <taxon>Bacteria</taxon>
        <taxon>Pseudomonadati</taxon>
        <taxon>Pseudomonadota</taxon>
        <taxon>Alphaproteobacteria</taxon>
        <taxon>Rhodobacterales</taxon>
        <taxon>Paracoccaceae</taxon>
        <taxon>Pseudooctadecabacter</taxon>
    </lineage>
</organism>
<dbReference type="Proteomes" id="UP000193623">
    <property type="component" value="Unassembled WGS sequence"/>
</dbReference>
<evidence type="ECO:0000313" key="2">
    <source>
        <dbReference type="EMBL" id="SLN51720.1"/>
    </source>
</evidence>
<dbReference type="EMBL" id="FWFT01000004">
    <property type="protein sequence ID" value="SLN51720.1"/>
    <property type="molecule type" value="Genomic_DNA"/>
</dbReference>
<proteinExistence type="predicted"/>
<name>A0A1Y5T1K3_9RHOB</name>
<dbReference type="AlphaFoldDB" id="A0A1Y5T1K3"/>
<gene>
    <name evidence="2" type="ORF">PSJ8397_02715</name>
</gene>
<keyword evidence="1" id="KW-0732">Signal</keyword>
<keyword evidence="3" id="KW-1185">Reference proteome</keyword>
<evidence type="ECO:0000313" key="3">
    <source>
        <dbReference type="Proteomes" id="UP000193623"/>
    </source>
</evidence>
<feature type="chain" id="PRO_5013096857" evidence="1">
    <location>
        <begin position="24"/>
        <end position="165"/>
    </location>
</feature>
<evidence type="ECO:0000256" key="1">
    <source>
        <dbReference type="SAM" id="SignalP"/>
    </source>
</evidence>